<sequence length="293" mass="33368">MNRSLREALIKLEDSGGECLGSRFTPSQKRVLDEFIIRTACITKKRQGNGTVYRISNPPVFMQNLRELRPDAELDNQAVPIRAQNLGLTRSTKGRKNSHEASYRLLKATTPGITWQCDEKALDLWQLTYLAGALAIDIGQVETSLTTDSPLWLVENQSLLDDTSWVPKDLHGSVLYYQGQISERLVEWLCGKMRSPRILFFPDYDGVGLENYARLRIALGENIELWLMPDWKRKLQRYGDPEVWRNTLKYVANAEGKLGSYQEPEEVLELFEALKLSGKALEQEAVFLVTSDS</sequence>
<dbReference type="Pfam" id="PF23947">
    <property type="entry name" value="DUF7281"/>
    <property type="match status" value="1"/>
</dbReference>
<proteinExistence type="predicted"/>
<evidence type="ECO:0000313" key="3">
    <source>
        <dbReference type="Proteomes" id="UP000567186"/>
    </source>
</evidence>
<dbReference type="Proteomes" id="UP000567186">
    <property type="component" value="Unassembled WGS sequence"/>
</dbReference>
<gene>
    <name evidence="2" type="ORF">HIU99_14480</name>
</gene>
<dbReference type="AlphaFoldDB" id="A0A7Y0WTD3"/>
<comment type="caution">
    <text evidence="2">The sequence shown here is derived from an EMBL/GenBank/DDBJ whole genome shotgun (WGS) entry which is preliminary data.</text>
</comment>
<accession>A0A7Y0WTD3</accession>
<reference evidence="2 3" key="1">
    <citation type="submission" date="2020-04" db="EMBL/GenBank/DDBJ databases">
        <title>Marinobacter oceani sp. nov., isolated from marine solar saltern.</title>
        <authorList>
            <person name="Chen X.-Y."/>
        </authorList>
    </citation>
    <scope>NUCLEOTIDE SEQUENCE [LARGE SCALE GENOMIC DNA]</scope>
    <source>
        <strain evidence="2 3">W62</strain>
    </source>
</reference>
<dbReference type="EMBL" id="JABCKY010000006">
    <property type="protein sequence ID" value="NMT64794.1"/>
    <property type="molecule type" value="Genomic_DNA"/>
</dbReference>
<dbReference type="OrthoDB" id="8587166at2"/>
<protein>
    <recommendedName>
        <fullName evidence="1">DUF7281 domain-containing protein</fullName>
    </recommendedName>
</protein>
<organism evidence="2 3">
    <name type="scientific">Marinobacter orientalis</name>
    <dbReference type="NCBI Taxonomy" id="1928859"/>
    <lineage>
        <taxon>Bacteria</taxon>
        <taxon>Pseudomonadati</taxon>
        <taxon>Pseudomonadota</taxon>
        <taxon>Gammaproteobacteria</taxon>
        <taxon>Pseudomonadales</taxon>
        <taxon>Marinobacteraceae</taxon>
        <taxon>Marinobacter</taxon>
    </lineage>
</organism>
<evidence type="ECO:0000259" key="1">
    <source>
        <dbReference type="Pfam" id="PF23947"/>
    </source>
</evidence>
<evidence type="ECO:0000313" key="2">
    <source>
        <dbReference type="EMBL" id="NMT64794.1"/>
    </source>
</evidence>
<dbReference type="RefSeq" id="WP_135955530.1">
    <property type="nucleotide sequence ID" value="NZ_JABCKY010000006.1"/>
</dbReference>
<feature type="domain" description="DUF7281" evidence="1">
    <location>
        <begin position="133"/>
        <end position="287"/>
    </location>
</feature>
<keyword evidence="3" id="KW-1185">Reference proteome</keyword>
<name>A0A7Y0WTD3_9GAMM</name>
<dbReference type="InterPro" id="IPR055705">
    <property type="entry name" value="DUF7281"/>
</dbReference>